<feature type="domain" description="Raptor N-terminal CASPase-like" evidence="4">
    <location>
        <begin position="1"/>
        <end position="89"/>
    </location>
</feature>
<dbReference type="EMBL" id="CAJNOC010004039">
    <property type="protein sequence ID" value="CAF1007331.1"/>
    <property type="molecule type" value="Genomic_DNA"/>
</dbReference>
<dbReference type="GO" id="GO:0010506">
    <property type="term" value="P:regulation of autophagy"/>
    <property type="evidence" value="ECO:0007669"/>
    <property type="project" value="TreeGrafter"/>
</dbReference>
<protein>
    <recommendedName>
        <fullName evidence="4">Raptor N-terminal CASPase-like domain-containing protein</fullName>
    </recommendedName>
</protein>
<dbReference type="Pfam" id="PF14538">
    <property type="entry name" value="Raptor_N"/>
    <property type="match status" value="1"/>
</dbReference>
<evidence type="ECO:0000256" key="1">
    <source>
        <dbReference type="ARBA" id="ARBA00009257"/>
    </source>
</evidence>
<dbReference type="AlphaFoldDB" id="A0A814H8F1"/>
<proteinExistence type="inferred from homology"/>
<keyword evidence="2" id="KW-0853">WD repeat</keyword>
<gene>
    <name evidence="5" type="ORF">OXX778_LOCUS16716</name>
</gene>
<evidence type="ECO:0000256" key="2">
    <source>
        <dbReference type="ARBA" id="ARBA00022574"/>
    </source>
</evidence>
<dbReference type="PANTHER" id="PTHR12848:SF16">
    <property type="entry name" value="REGULATORY-ASSOCIATED PROTEIN OF MTOR"/>
    <property type="match status" value="1"/>
</dbReference>
<dbReference type="PANTHER" id="PTHR12848">
    <property type="entry name" value="REGULATORY-ASSOCIATED PROTEIN OF MTOR"/>
    <property type="match status" value="1"/>
</dbReference>
<dbReference type="GO" id="GO:0030674">
    <property type="term" value="F:protein-macromolecule adaptor activity"/>
    <property type="evidence" value="ECO:0007669"/>
    <property type="project" value="TreeGrafter"/>
</dbReference>
<dbReference type="GO" id="GO:0005737">
    <property type="term" value="C:cytoplasm"/>
    <property type="evidence" value="ECO:0007669"/>
    <property type="project" value="TreeGrafter"/>
</dbReference>
<dbReference type="InterPro" id="IPR036322">
    <property type="entry name" value="WD40_repeat_dom_sf"/>
</dbReference>
<dbReference type="GO" id="GO:0031931">
    <property type="term" value="C:TORC1 complex"/>
    <property type="evidence" value="ECO:0007669"/>
    <property type="project" value="InterPro"/>
</dbReference>
<keyword evidence="6" id="KW-1185">Reference proteome</keyword>
<dbReference type="OrthoDB" id="10262360at2759"/>
<dbReference type="GO" id="GO:0038202">
    <property type="term" value="P:TORC1 signaling"/>
    <property type="evidence" value="ECO:0007669"/>
    <property type="project" value="TreeGrafter"/>
</dbReference>
<evidence type="ECO:0000313" key="6">
    <source>
        <dbReference type="Proteomes" id="UP000663879"/>
    </source>
</evidence>
<keyword evidence="3" id="KW-0677">Repeat</keyword>
<dbReference type="Gene3D" id="1.25.10.10">
    <property type="entry name" value="Leucine-rich Repeat Variant"/>
    <property type="match status" value="1"/>
</dbReference>
<evidence type="ECO:0000256" key="3">
    <source>
        <dbReference type="ARBA" id="ARBA00022737"/>
    </source>
</evidence>
<dbReference type="PRINTS" id="PR01547">
    <property type="entry name" value="YEAST176DUF"/>
</dbReference>
<dbReference type="SUPFAM" id="SSF48371">
    <property type="entry name" value="ARM repeat"/>
    <property type="match status" value="1"/>
</dbReference>
<dbReference type="GO" id="GO:0009267">
    <property type="term" value="P:cellular response to starvation"/>
    <property type="evidence" value="ECO:0007669"/>
    <property type="project" value="TreeGrafter"/>
</dbReference>
<dbReference type="InterPro" id="IPR029347">
    <property type="entry name" value="Raptor_N"/>
</dbReference>
<dbReference type="Gene3D" id="2.130.10.10">
    <property type="entry name" value="YVTN repeat-like/Quinoprotein amine dehydrogenase"/>
    <property type="match status" value="2"/>
</dbReference>
<dbReference type="SUPFAM" id="SSF50978">
    <property type="entry name" value="WD40 repeat-like"/>
    <property type="match status" value="1"/>
</dbReference>
<reference evidence="5" key="1">
    <citation type="submission" date="2021-02" db="EMBL/GenBank/DDBJ databases">
        <authorList>
            <person name="Nowell W R."/>
        </authorList>
    </citation>
    <scope>NUCLEOTIDE SEQUENCE</scope>
    <source>
        <strain evidence="5">Ploen Becks lab</strain>
    </source>
</reference>
<feature type="non-terminal residue" evidence="5">
    <location>
        <position position="1"/>
    </location>
</feature>
<dbReference type="Proteomes" id="UP000663879">
    <property type="component" value="Unassembled WGS sequence"/>
</dbReference>
<dbReference type="InterPro" id="IPR011989">
    <property type="entry name" value="ARM-like"/>
</dbReference>
<sequence>YKHCLDPTSEDVKKLCVSLRKNAKDERVLFHYNGHGVPRPTINGEIWVFNKEFTQYIPLSLYEVQTWMGTPSLYVWDCSSAGLIVQSFLQFEHDRENEFMKQISESSDPTIPLPNFRDSIHLAACSATEILPQHPDLPLDLFTVSACSPTEILPQHPDLPLDLFTACLTTPIKTALYWYVTQKKSCQLIPGLTLDLLEKIPGQINDRRTMMGELNWIFTAITDTIAWNSLDSELFQKLFRQDLLVASLFRNYLLAERIMKSFDCNPVSHPQLPTTFEHTLWQSWDLALDMCISQLPLIFASNGLQQKDFVSCGFFTEQIEIFDVWLKYNVNSQKPPEQLPVVLQVLLSQQHRLKALELLAKFIDFGPWAVSAALSVGIFPYVLKLLTTQPRELRPLLTFIWAKILAVDKTCQTELVKDNGHVYFIHVLSDTDVDSIQKVYSAFVLACLVDGYTQGQESAKQNHLIAACSYLLTDDKTKDYSNALLRQWICICLGLCWQNYPDARWEAVRNNTHLYLIKLISDPVAEVRAASVFALGTYIGCGQGQEGTFEQAIKIDSEIANALIKDYDIVYLVRKELVIALFNYMNRFMNNTMDLSSGVLSQTLTGCYSPDLTMTRSQSASAISGGSTHQMRLPRNSIQTIVENRSFSHNEDNHQTNNDSAISVKRSTSIYSQPSTPILRVQTSTPNTENTTTTTTSSSILLTNNSSKQTTNTFIKVFNILYEMQNDPYPEVATLAQQSIEYLALNLNKFDSYKQSLISKQLNQITPMDNFNLDLKTNFVSWCNKYFLKPLLSTQTTIDSKTEPLPINKQIDLYTSEHLDEHCKLLYNYKIRRQASEWKEPSQMDEILQIKHQYYPIHVKFNPNNEQIFVADTENFISVYDNVTRGKVLSFSSVITTTTKRPKPVVIRSFKLINTQHEPIVLTGSDDRVVKFFKPDLINLKQTQLLTSFVAFSDNQRSTIESGLIVDWDEMNEVLLCGGDTSYLRVWDMSKELYKDYATNVRSCVTSLSSGDNFTIAGFGDGCIKLFDFRQSASSTSSSLNLIQTSTPVFNRSNSLSSNYESKHAYGSQLYTHNSFVLKVYVHKYTNKLITSGITGDINVFDLRFMKKMYDKGFNNEKASAMECHSYNELIAVANSTKQNESIKVYDFSGMELSCIKHHDGFIGKRLSTVSCMDWNVNSNEILFGSSDNFITVFRNKDNQLQSTLN</sequence>
<dbReference type="InterPro" id="IPR016024">
    <property type="entry name" value="ARM-type_fold"/>
</dbReference>
<dbReference type="GO" id="GO:0071230">
    <property type="term" value="P:cellular response to amino acid stimulus"/>
    <property type="evidence" value="ECO:0007669"/>
    <property type="project" value="TreeGrafter"/>
</dbReference>
<comment type="caution">
    <text evidence="5">The sequence shown here is derived from an EMBL/GenBank/DDBJ whole genome shotgun (WGS) entry which is preliminary data.</text>
</comment>
<accession>A0A814H8F1</accession>
<dbReference type="SMART" id="SM01302">
    <property type="entry name" value="Raptor_N"/>
    <property type="match status" value="1"/>
</dbReference>
<dbReference type="SMART" id="SM00320">
    <property type="entry name" value="WD40"/>
    <property type="match status" value="6"/>
</dbReference>
<dbReference type="InterPro" id="IPR001680">
    <property type="entry name" value="WD40_rpt"/>
</dbReference>
<name>A0A814H8F1_9BILA</name>
<evidence type="ECO:0000313" key="5">
    <source>
        <dbReference type="EMBL" id="CAF1007331.1"/>
    </source>
</evidence>
<comment type="similarity">
    <text evidence="1">Belongs to the WD repeat RAPTOR family.</text>
</comment>
<dbReference type="InterPro" id="IPR015943">
    <property type="entry name" value="WD40/YVTN_repeat-like_dom_sf"/>
</dbReference>
<dbReference type="GO" id="GO:0030307">
    <property type="term" value="P:positive regulation of cell growth"/>
    <property type="evidence" value="ECO:0007669"/>
    <property type="project" value="TreeGrafter"/>
</dbReference>
<dbReference type="InterPro" id="IPR004083">
    <property type="entry name" value="Raptor"/>
</dbReference>
<organism evidence="5 6">
    <name type="scientific">Brachionus calyciflorus</name>
    <dbReference type="NCBI Taxonomy" id="104777"/>
    <lineage>
        <taxon>Eukaryota</taxon>
        <taxon>Metazoa</taxon>
        <taxon>Spiralia</taxon>
        <taxon>Gnathifera</taxon>
        <taxon>Rotifera</taxon>
        <taxon>Eurotatoria</taxon>
        <taxon>Monogononta</taxon>
        <taxon>Pseudotrocha</taxon>
        <taxon>Ploima</taxon>
        <taxon>Brachionidae</taxon>
        <taxon>Brachionus</taxon>
    </lineage>
</organism>
<evidence type="ECO:0000259" key="4">
    <source>
        <dbReference type="SMART" id="SM01302"/>
    </source>
</evidence>